<dbReference type="EMBL" id="CP021323">
    <property type="protein sequence ID" value="ARS53109.1"/>
    <property type="molecule type" value="Genomic_DNA"/>
</dbReference>
<keyword evidence="8 11" id="KW-0472">Membrane</keyword>
<keyword evidence="4" id="KW-0488">Methylation</keyword>
<dbReference type="Pfam" id="PF12019">
    <property type="entry name" value="GspH"/>
    <property type="match status" value="1"/>
</dbReference>
<evidence type="ECO:0000313" key="14">
    <source>
        <dbReference type="Proteomes" id="UP000250025"/>
    </source>
</evidence>
<feature type="transmembrane region" description="Helical" evidence="11">
    <location>
        <begin position="7"/>
        <end position="27"/>
    </location>
</feature>
<evidence type="ECO:0000256" key="8">
    <source>
        <dbReference type="ARBA" id="ARBA00023136"/>
    </source>
</evidence>
<keyword evidence="14" id="KW-1185">Reference proteome</keyword>
<evidence type="ECO:0000256" key="10">
    <source>
        <dbReference type="ARBA" id="ARBA00030775"/>
    </source>
</evidence>
<dbReference type="RefSeq" id="WP_086621970.1">
    <property type="nucleotide sequence ID" value="NZ_CP021323.1"/>
</dbReference>
<proteinExistence type="inferred from homology"/>
<evidence type="ECO:0000259" key="12">
    <source>
        <dbReference type="Pfam" id="PF12019"/>
    </source>
</evidence>
<evidence type="ECO:0000313" key="13">
    <source>
        <dbReference type="EMBL" id="ARS53109.1"/>
    </source>
</evidence>
<accession>A0A2Z2H6Q2</accession>
<dbReference type="GO" id="GO:0015627">
    <property type="term" value="C:type II protein secretion system complex"/>
    <property type="evidence" value="ECO:0007669"/>
    <property type="project" value="InterPro"/>
</dbReference>
<dbReference type="SUPFAM" id="SSF54523">
    <property type="entry name" value="Pili subunits"/>
    <property type="match status" value="1"/>
</dbReference>
<dbReference type="InterPro" id="IPR045584">
    <property type="entry name" value="Pilin-like"/>
</dbReference>
<dbReference type="Gene3D" id="3.55.40.10">
    <property type="entry name" value="minor pseudopilin epsh domain"/>
    <property type="match status" value="1"/>
</dbReference>
<dbReference type="KEGG" id="kus:B9G99_09620"/>
<name>A0A2Z2H6Q2_9GAMM</name>
<comment type="subcellular location">
    <subcellularLocation>
        <location evidence="1">Cell inner membrane</location>
        <topology evidence="1">Single-pass membrane protein</topology>
    </subcellularLocation>
</comment>
<dbReference type="Proteomes" id="UP000250025">
    <property type="component" value="Chromosome"/>
</dbReference>
<evidence type="ECO:0000256" key="3">
    <source>
        <dbReference type="ARBA" id="ARBA00022475"/>
    </source>
</evidence>
<dbReference type="OrthoDB" id="2313614at2"/>
<evidence type="ECO:0000256" key="7">
    <source>
        <dbReference type="ARBA" id="ARBA00022989"/>
    </source>
</evidence>
<evidence type="ECO:0000256" key="6">
    <source>
        <dbReference type="ARBA" id="ARBA00022692"/>
    </source>
</evidence>
<dbReference type="InterPro" id="IPR022346">
    <property type="entry name" value="T2SS_GspH"/>
</dbReference>
<gene>
    <name evidence="13" type="ORF">B9G99_09620</name>
</gene>
<evidence type="ECO:0000256" key="1">
    <source>
        <dbReference type="ARBA" id="ARBA00004377"/>
    </source>
</evidence>
<evidence type="ECO:0000256" key="5">
    <source>
        <dbReference type="ARBA" id="ARBA00022519"/>
    </source>
</evidence>
<dbReference type="GO" id="GO:0015628">
    <property type="term" value="P:protein secretion by the type II secretion system"/>
    <property type="evidence" value="ECO:0007669"/>
    <property type="project" value="InterPro"/>
</dbReference>
<dbReference type="GO" id="GO:0005886">
    <property type="term" value="C:plasma membrane"/>
    <property type="evidence" value="ECO:0007669"/>
    <property type="project" value="UniProtKB-SubCell"/>
</dbReference>
<comment type="similarity">
    <text evidence="9">Belongs to the GSP H family.</text>
</comment>
<organism evidence="13 14">
    <name type="scientific">Kushneria konosiri</name>
    <dbReference type="NCBI Taxonomy" id="698828"/>
    <lineage>
        <taxon>Bacteria</taxon>
        <taxon>Pseudomonadati</taxon>
        <taxon>Pseudomonadota</taxon>
        <taxon>Gammaproteobacteria</taxon>
        <taxon>Oceanospirillales</taxon>
        <taxon>Halomonadaceae</taxon>
        <taxon>Kushneria</taxon>
    </lineage>
</organism>
<evidence type="ECO:0000256" key="9">
    <source>
        <dbReference type="ARBA" id="ARBA00025772"/>
    </source>
</evidence>
<protein>
    <recommendedName>
        <fullName evidence="2">Type II secretion system protein H</fullName>
    </recommendedName>
    <alternativeName>
        <fullName evidence="10">General secretion pathway protein H</fullName>
    </alternativeName>
</protein>
<keyword evidence="5" id="KW-0997">Cell inner membrane</keyword>
<evidence type="ECO:0000256" key="11">
    <source>
        <dbReference type="SAM" id="Phobius"/>
    </source>
</evidence>
<feature type="domain" description="General secretion pathway GspH" evidence="12">
    <location>
        <begin position="43"/>
        <end position="144"/>
    </location>
</feature>
<evidence type="ECO:0000256" key="4">
    <source>
        <dbReference type="ARBA" id="ARBA00022481"/>
    </source>
</evidence>
<sequence length="159" mass="18385">MRAQQGITLIDAVVAMALLALMIGWFIPSMQQWHANHLLDTQMRDVQGLIQQARMASLNHDRPWTLCGSRDGDNCDGQWKYLLVLDDRGHVRYRIKGDEHVTLRWKGLSETLVFHPRLSSSILNGTFYLCHKQQGRKLIINRLGRLRFQDIDKSDCQTT</sequence>
<evidence type="ECO:0000256" key="2">
    <source>
        <dbReference type="ARBA" id="ARBA00021549"/>
    </source>
</evidence>
<keyword evidence="3" id="KW-1003">Cell membrane</keyword>
<reference evidence="13 14" key="1">
    <citation type="journal article" date="2017" name="Int. J. Syst. Evol. Microbiol.">
        <title>Kushneria konosiri sp. nov., isolated from the Korean salt-fermented seafood Daemi-jeot.</title>
        <authorList>
            <person name="Yun J.H."/>
            <person name="Park S.K."/>
            <person name="Lee J.Y."/>
            <person name="Jung M.J."/>
            <person name="Bae J.W."/>
        </authorList>
    </citation>
    <scope>NUCLEOTIDE SEQUENCE [LARGE SCALE GENOMIC DNA]</scope>
    <source>
        <strain evidence="13 14">X49</strain>
    </source>
</reference>
<dbReference type="AlphaFoldDB" id="A0A2Z2H6Q2"/>
<keyword evidence="6 11" id="KW-0812">Transmembrane</keyword>
<keyword evidence="7 11" id="KW-1133">Transmembrane helix</keyword>